<dbReference type="OrthoDB" id="5459937at2"/>
<proteinExistence type="predicted"/>
<name>A0A1H5WDX0_9GAMM</name>
<sequence length="168" mass="18766">MNISYCSFDAEGEQILAILNDAIINSTALYDYEPRSLDDMKQWFASKAENAFPVIGAFDDESGRLMGFATYGSFRGYAANRFTLEHSVYIDSDFRGRGVASRLLIELIKHAGQQGYHLMVGVIDAENLSSIALHEKFGFSHAGTLSQAGFKFGRWLDLAFYQKILTQP</sequence>
<dbReference type="PANTHER" id="PTHR43072">
    <property type="entry name" value="N-ACETYLTRANSFERASE"/>
    <property type="match status" value="1"/>
</dbReference>
<feature type="domain" description="N-acetyltransferase" evidence="3">
    <location>
        <begin position="16"/>
        <end position="161"/>
    </location>
</feature>
<dbReference type="AlphaFoldDB" id="A0A1H5WDX0"/>
<evidence type="ECO:0000259" key="3">
    <source>
        <dbReference type="PROSITE" id="PS51186"/>
    </source>
</evidence>
<dbReference type="PANTHER" id="PTHR43072:SF23">
    <property type="entry name" value="UPF0039 PROTEIN C11D3.02C"/>
    <property type="match status" value="1"/>
</dbReference>
<dbReference type="InterPro" id="IPR016181">
    <property type="entry name" value="Acyl_CoA_acyltransferase"/>
</dbReference>
<gene>
    <name evidence="4" type="ORF">SAMN05444390_1011017</name>
</gene>
<dbReference type="InterPro" id="IPR000182">
    <property type="entry name" value="GNAT_dom"/>
</dbReference>
<dbReference type="CDD" id="cd04301">
    <property type="entry name" value="NAT_SF"/>
    <property type="match status" value="1"/>
</dbReference>
<dbReference type="RefSeq" id="WP_104001958.1">
    <property type="nucleotide sequence ID" value="NZ_FNVQ01000001.1"/>
</dbReference>
<reference evidence="4 5" key="1">
    <citation type="submission" date="2016-10" db="EMBL/GenBank/DDBJ databases">
        <authorList>
            <person name="de Groot N.N."/>
        </authorList>
    </citation>
    <scope>NUCLEOTIDE SEQUENCE [LARGE SCALE GENOMIC DNA]</scope>
    <source>
        <strain evidence="4 5">DSM 22012</strain>
    </source>
</reference>
<dbReference type="Proteomes" id="UP000236745">
    <property type="component" value="Unassembled WGS sequence"/>
</dbReference>
<dbReference type="Gene3D" id="3.40.630.30">
    <property type="match status" value="1"/>
</dbReference>
<evidence type="ECO:0000313" key="5">
    <source>
        <dbReference type="Proteomes" id="UP000236745"/>
    </source>
</evidence>
<evidence type="ECO:0000256" key="1">
    <source>
        <dbReference type="ARBA" id="ARBA00022679"/>
    </source>
</evidence>
<dbReference type="SUPFAM" id="SSF55729">
    <property type="entry name" value="Acyl-CoA N-acyltransferases (Nat)"/>
    <property type="match status" value="1"/>
</dbReference>
<keyword evidence="5" id="KW-1185">Reference proteome</keyword>
<keyword evidence="1 4" id="KW-0808">Transferase</keyword>
<organism evidence="4 5">
    <name type="scientific">Marinobacterium lutimaris</name>
    <dbReference type="NCBI Taxonomy" id="568106"/>
    <lineage>
        <taxon>Bacteria</taxon>
        <taxon>Pseudomonadati</taxon>
        <taxon>Pseudomonadota</taxon>
        <taxon>Gammaproteobacteria</taxon>
        <taxon>Oceanospirillales</taxon>
        <taxon>Oceanospirillaceae</taxon>
        <taxon>Marinobacterium</taxon>
    </lineage>
</organism>
<dbReference type="Pfam" id="PF00583">
    <property type="entry name" value="Acetyltransf_1"/>
    <property type="match status" value="1"/>
</dbReference>
<dbReference type="EMBL" id="FNVQ01000001">
    <property type="protein sequence ID" value="SEF97675.1"/>
    <property type="molecule type" value="Genomic_DNA"/>
</dbReference>
<evidence type="ECO:0000256" key="2">
    <source>
        <dbReference type="ARBA" id="ARBA00023315"/>
    </source>
</evidence>
<dbReference type="GO" id="GO:0016747">
    <property type="term" value="F:acyltransferase activity, transferring groups other than amino-acyl groups"/>
    <property type="evidence" value="ECO:0007669"/>
    <property type="project" value="InterPro"/>
</dbReference>
<evidence type="ECO:0000313" key="4">
    <source>
        <dbReference type="EMBL" id="SEF97675.1"/>
    </source>
</evidence>
<protein>
    <submittedName>
        <fullName evidence="4">Phosphinothricin acetyltransferase</fullName>
    </submittedName>
</protein>
<dbReference type="PROSITE" id="PS51186">
    <property type="entry name" value="GNAT"/>
    <property type="match status" value="1"/>
</dbReference>
<accession>A0A1H5WDX0</accession>
<keyword evidence="2" id="KW-0012">Acyltransferase</keyword>